<name>A0ABU9T5U0_9HYPH</name>
<dbReference type="RefSeq" id="WP_018690025.1">
    <property type="nucleotide sequence ID" value="NZ_JBBMQO010000004.1"/>
</dbReference>
<evidence type="ECO:0000313" key="3">
    <source>
        <dbReference type="Proteomes" id="UP001477870"/>
    </source>
</evidence>
<feature type="signal peptide" evidence="1">
    <location>
        <begin position="1"/>
        <end position="20"/>
    </location>
</feature>
<sequence>MKKFAFALIIIAAATASVFAAEIEGTVENVDLDNMKITLADGKEYKVAQGIPLEILAEGANVILNTNDDGTATDIMLID</sequence>
<reference evidence="2 3" key="1">
    <citation type="submission" date="2024-03" db="EMBL/GenBank/DDBJ databases">
        <title>Community enrichment and isolation of bacterial strains for fucoidan degradation.</title>
        <authorList>
            <person name="Sichert A."/>
        </authorList>
    </citation>
    <scope>NUCLEOTIDE SEQUENCE [LARGE SCALE GENOMIC DNA]</scope>
    <source>
        <strain evidence="2 3">AS62</strain>
    </source>
</reference>
<gene>
    <name evidence="2" type="ORF">WNY59_07845</name>
</gene>
<proteinExistence type="predicted"/>
<comment type="caution">
    <text evidence="2">The sequence shown here is derived from an EMBL/GenBank/DDBJ whole genome shotgun (WGS) entry which is preliminary data.</text>
</comment>
<evidence type="ECO:0000256" key="1">
    <source>
        <dbReference type="SAM" id="SignalP"/>
    </source>
</evidence>
<feature type="chain" id="PRO_5045845876" evidence="1">
    <location>
        <begin position="21"/>
        <end position="79"/>
    </location>
</feature>
<accession>A0ABU9T5U0</accession>
<evidence type="ECO:0000313" key="2">
    <source>
        <dbReference type="EMBL" id="MEM5501497.1"/>
    </source>
</evidence>
<dbReference type="Proteomes" id="UP001477870">
    <property type="component" value="Unassembled WGS sequence"/>
</dbReference>
<dbReference type="EMBL" id="JBBMQO010000004">
    <property type="protein sequence ID" value="MEM5501497.1"/>
    <property type="molecule type" value="Genomic_DNA"/>
</dbReference>
<organism evidence="2 3">
    <name type="scientific">Ahrensia kielensis</name>
    <dbReference type="NCBI Taxonomy" id="76980"/>
    <lineage>
        <taxon>Bacteria</taxon>
        <taxon>Pseudomonadati</taxon>
        <taxon>Pseudomonadota</taxon>
        <taxon>Alphaproteobacteria</taxon>
        <taxon>Hyphomicrobiales</taxon>
        <taxon>Ahrensiaceae</taxon>
        <taxon>Ahrensia</taxon>
    </lineage>
</organism>
<dbReference type="Pfam" id="PF07076">
    <property type="entry name" value="DUF1344"/>
    <property type="match status" value="1"/>
</dbReference>
<protein>
    <submittedName>
        <fullName evidence="2">DUF1344 domain-containing protein</fullName>
    </submittedName>
</protein>
<dbReference type="InterPro" id="IPR009780">
    <property type="entry name" value="DUF1344"/>
</dbReference>
<keyword evidence="3" id="KW-1185">Reference proteome</keyword>
<keyword evidence="1" id="KW-0732">Signal</keyword>